<gene>
    <name evidence="1" type="ORF">BJP37_28710</name>
</gene>
<reference evidence="1 2" key="1">
    <citation type="submission" date="2016-10" db="EMBL/GenBank/DDBJ databases">
        <title>Comparative genomics uncovers the prolific and rare metabolic potential of the cyanobacterial genus Moorea.</title>
        <authorList>
            <person name="Leao T."/>
            <person name="Castelao G."/>
            <person name="Korobeynikov A."/>
            <person name="Monroe E.A."/>
            <person name="Podell S."/>
            <person name="Glukhov E."/>
            <person name="Allen E."/>
            <person name="Gerwick W.H."/>
            <person name="Gerwick L."/>
        </authorList>
    </citation>
    <scope>NUCLEOTIDE SEQUENCE [LARGE SCALE GENOMIC DNA]</scope>
    <source>
        <strain evidence="1 2">PNG5-198</strain>
    </source>
</reference>
<evidence type="ECO:0000313" key="1">
    <source>
        <dbReference type="EMBL" id="OLT62415.1"/>
    </source>
</evidence>
<sequence>MKSCPGCEEYKDDKKIVLKEKKSKLTFENHNKDKILVIKVDGCAIRDNETLRCDYALVCSNGLEIYVELKGRDIPHAVKQIESTIRLLSDNPKKIKKWCFVVSTRVPRQTTTIQQLEKKFDKNYNAEFKIKTIQDSCDLSKLTIKKKSR</sequence>
<comment type="caution">
    <text evidence="1">The sequence shown here is derived from an EMBL/GenBank/DDBJ whole genome shotgun (WGS) entry which is preliminary data.</text>
</comment>
<keyword evidence="2" id="KW-1185">Reference proteome</keyword>
<protein>
    <submittedName>
        <fullName evidence="1">Uncharacterized protein</fullName>
    </submittedName>
</protein>
<name>A0A1U7N915_9CYAN</name>
<dbReference type="AlphaFoldDB" id="A0A1U7N915"/>
<dbReference type="EMBL" id="MKZS01000001">
    <property type="protein sequence ID" value="OLT62415.1"/>
    <property type="molecule type" value="Genomic_DNA"/>
</dbReference>
<accession>A0A1U7N915</accession>
<organism evidence="1 2">
    <name type="scientific">Moorena bouillonii PNG</name>
    <dbReference type="NCBI Taxonomy" id="568701"/>
    <lineage>
        <taxon>Bacteria</taxon>
        <taxon>Bacillati</taxon>
        <taxon>Cyanobacteriota</taxon>
        <taxon>Cyanophyceae</taxon>
        <taxon>Coleofasciculales</taxon>
        <taxon>Coleofasciculaceae</taxon>
        <taxon>Moorena</taxon>
    </lineage>
</organism>
<evidence type="ECO:0000313" key="2">
    <source>
        <dbReference type="Proteomes" id="UP000186657"/>
    </source>
</evidence>
<dbReference type="RefSeq" id="WP_075904406.1">
    <property type="nucleotide sequence ID" value="NZ_MKZS01000001.1"/>
</dbReference>
<proteinExistence type="predicted"/>
<dbReference type="Proteomes" id="UP000186657">
    <property type="component" value="Unassembled WGS sequence"/>
</dbReference>